<dbReference type="AlphaFoldDB" id="A0A644Z9X0"/>
<feature type="transmembrane region" description="Helical" evidence="1">
    <location>
        <begin position="189"/>
        <end position="209"/>
    </location>
</feature>
<keyword evidence="1" id="KW-1133">Transmembrane helix</keyword>
<dbReference type="EMBL" id="VSSQ01007816">
    <property type="protein sequence ID" value="MPM37068.1"/>
    <property type="molecule type" value="Genomic_DNA"/>
</dbReference>
<evidence type="ECO:0000313" key="2">
    <source>
        <dbReference type="EMBL" id="MPM37068.1"/>
    </source>
</evidence>
<protein>
    <submittedName>
        <fullName evidence="2">Uncharacterized protein</fullName>
    </submittedName>
</protein>
<name>A0A644Z9X0_9ZZZZ</name>
<proteinExistence type="predicted"/>
<gene>
    <name evidence="2" type="ORF">SDC9_83674</name>
</gene>
<keyword evidence="1" id="KW-0812">Transmembrane</keyword>
<keyword evidence="1" id="KW-0472">Membrane</keyword>
<evidence type="ECO:0000256" key="1">
    <source>
        <dbReference type="SAM" id="Phobius"/>
    </source>
</evidence>
<reference evidence="2" key="1">
    <citation type="submission" date="2019-08" db="EMBL/GenBank/DDBJ databases">
        <authorList>
            <person name="Kucharzyk K."/>
            <person name="Murdoch R.W."/>
            <person name="Higgins S."/>
            <person name="Loffler F."/>
        </authorList>
    </citation>
    <scope>NUCLEOTIDE SEQUENCE</scope>
</reference>
<sequence length="211" mass="23660">MIQHHYIQGGLGPLIVRVDLAFHDVSARRHHIQAQVGVCEHAVEVRRLNVLLQSDLGASRDLPGCGLVDFLVNEVLLRDTVIFPVCALQALFDGLVILQPGIGISVHALSGLVRCILPLRCSLQKIQIRYLLTFHLLSQSLYDLFACSEALIIIAERFAFHLKRFILNDCREIVLLATEAVSRQSFDKVLLPFVLILFLLGKSFLLLVFQD</sequence>
<accession>A0A644Z9X0</accession>
<comment type="caution">
    <text evidence="2">The sequence shown here is derived from an EMBL/GenBank/DDBJ whole genome shotgun (WGS) entry which is preliminary data.</text>
</comment>
<organism evidence="2">
    <name type="scientific">bioreactor metagenome</name>
    <dbReference type="NCBI Taxonomy" id="1076179"/>
    <lineage>
        <taxon>unclassified sequences</taxon>
        <taxon>metagenomes</taxon>
        <taxon>ecological metagenomes</taxon>
    </lineage>
</organism>